<gene>
    <name evidence="8" type="ORF">RDB_LOCUS136281</name>
</gene>
<dbReference type="PANTHER" id="PTHR45705:SF1">
    <property type="entry name" value="FI20236P1"/>
    <property type="match status" value="1"/>
</dbReference>
<name>A0A8H3DAU5_9AGAM</name>
<feature type="compositionally biased region" description="Polar residues" evidence="6">
    <location>
        <begin position="92"/>
        <end position="103"/>
    </location>
</feature>
<keyword evidence="2" id="KW-0479">Metal-binding</keyword>
<feature type="region of interest" description="Disordered" evidence="6">
    <location>
        <begin position="526"/>
        <end position="666"/>
    </location>
</feature>
<comment type="caution">
    <text evidence="8">The sequence shown here is derived from an EMBL/GenBank/DDBJ whole genome shotgun (WGS) entry which is preliminary data.</text>
</comment>
<accession>A0A8H3DAU5</accession>
<dbReference type="PRINTS" id="PR00405">
    <property type="entry name" value="REVINTRACTNG"/>
</dbReference>
<feature type="region of interest" description="Disordered" evidence="6">
    <location>
        <begin position="215"/>
        <end position="234"/>
    </location>
</feature>
<evidence type="ECO:0000256" key="6">
    <source>
        <dbReference type="SAM" id="MobiDB-lite"/>
    </source>
</evidence>
<evidence type="ECO:0000256" key="5">
    <source>
        <dbReference type="PROSITE-ProRule" id="PRU00288"/>
    </source>
</evidence>
<feature type="region of interest" description="Disordered" evidence="6">
    <location>
        <begin position="325"/>
        <end position="354"/>
    </location>
</feature>
<dbReference type="PANTHER" id="PTHR45705">
    <property type="entry name" value="FI20236P1"/>
    <property type="match status" value="1"/>
</dbReference>
<dbReference type="Pfam" id="PF01412">
    <property type="entry name" value="ArfGap"/>
    <property type="match status" value="1"/>
</dbReference>
<dbReference type="GO" id="GO:0005096">
    <property type="term" value="F:GTPase activator activity"/>
    <property type="evidence" value="ECO:0007669"/>
    <property type="project" value="UniProtKB-KW"/>
</dbReference>
<dbReference type="InterPro" id="IPR051718">
    <property type="entry name" value="ARF_GTPase-activating"/>
</dbReference>
<dbReference type="AlphaFoldDB" id="A0A8H3DAU5"/>
<organism evidence="8 9">
    <name type="scientific">Rhizoctonia solani</name>
    <dbReference type="NCBI Taxonomy" id="456999"/>
    <lineage>
        <taxon>Eukaryota</taxon>
        <taxon>Fungi</taxon>
        <taxon>Dikarya</taxon>
        <taxon>Basidiomycota</taxon>
        <taxon>Agaricomycotina</taxon>
        <taxon>Agaricomycetes</taxon>
        <taxon>Cantharellales</taxon>
        <taxon>Ceratobasidiaceae</taxon>
        <taxon>Rhizoctonia</taxon>
    </lineage>
</organism>
<dbReference type="SMART" id="SM00105">
    <property type="entry name" value="ArfGap"/>
    <property type="match status" value="1"/>
</dbReference>
<dbReference type="CDD" id="cd08204">
    <property type="entry name" value="ArfGap"/>
    <property type="match status" value="1"/>
</dbReference>
<proteinExistence type="predicted"/>
<dbReference type="InterPro" id="IPR001164">
    <property type="entry name" value="ArfGAP_dom"/>
</dbReference>
<reference evidence="8" key="1">
    <citation type="submission" date="2021-01" db="EMBL/GenBank/DDBJ databases">
        <authorList>
            <person name="Kaushik A."/>
        </authorList>
    </citation>
    <scope>NUCLEOTIDE SEQUENCE</scope>
    <source>
        <strain evidence="8">AG6-10EEA</strain>
    </source>
</reference>
<evidence type="ECO:0000259" key="7">
    <source>
        <dbReference type="PROSITE" id="PS50115"/>
    </source>
</evidence>
<feature type="region of interest" description="Disordered" evidence="6">
    <location>
        <begin position="92"/>
        <end position="122"/>
    </location>
</feature>
<feature type="region of interest" description="Disordered" evidence="6">
    <location>
        <begin position="434"/>
        <end position="511"/>
    </location>
</feature>
<protein>
    <recommendedName>
        <fullName evidence="7">Arf-GAP domain-containing protein</fullName>
    </recommendedName>
</protein>
<dbReference type="PROSITE" id="PS50115">
    <property type="entry name" value="ARFGAP"/>
    <property type="match status" value="1"/>
</dbReference>
<evidence type="ECO:0000256" key="4">
    <source>
        <dbReference type="ARBA" id="ARBA00022833"/>
    </source>
</evidence>
<feature type="region of interest" description="Disordered" evidence="6">
    <location>
        <begin position="136"/>
        <end position="177"/>
    </location>
</feature>
<dbReference type="Proteomes" id="UP000663853">
    <property type="component" value="Unassembled WGS sequence"/>
</dbReference>
<keyword evidence="4" id="KW-0862">Zinc</keyword>
<feature type="compositionally biased region" description="Polar residues" evidence="6">
    <location>
        <begin position="335"/>
        <end position="354"/>
    </location>
</feature>
<feature type="compositionally biased region" description="Low complexity" evidence="6">
    <location>
        <begin position="141"/>
        <end position="155"/>
    </location>
</feature>
<feature type="domain" description="Arf-GAP" evidence="7">
    <location>
        <begin position="20"/>
        <end position="143"/>
    </location>
</feature>
<evidence type="ECO:0000256" key="3">
    <source>
        <dbReference type="ARBA" id="ARBA00022771"/>
    </source>
</evidence>
<feature type="compositionally biased region" description="Low complexity" evidence="6">
    <location>
        <begin position="434"/>
        <end position="495"/>
    </location>
</feature>
<dbReference type="GO" id="GO:0008270">
    <property type="term" value="F:zinc ion binding"/>
    <property type="evidence" value="ECO:0007669"/>
    <property type="project" value="UniProtKB-KW"/>
</dbReference>
<dbReference type="FunFam" id="1.10.220.150:FF:000009">
    <property type="entry name" value="stromal membrane-associated protein 1 isoform X1"/>
    <property type="match status" value="1"/>
</dbReference>
<keyword evidence="3 5" id="KW-0863">Zinc-finger</keyword>
<sequence length="666" mass="68981">MTSYATNAAGVNKYTAERHQRILQELLQQPGNDVCADCKTRAPRWSSWNLGIFICVQCASIHRKIGTHVTKVKSVNLDAWTKEQVESVKNMGNTASNAKWNPNESRHPPPTNMEESERDSEMEKYIRAKYETKKFIDRKPATSSPSSSSTPIAATQFSTSTPIPRQPKPKVEDTDPSQTVALGFGRESRVEFNLPGMGGVGGDMWDGIVQQKKLPPRSKTAPIPEPVAKVTPPPAPTVPAPVPLSNLPSRSVSAQPPMAPLGVNTAVPTNGVWGDMLALQSAGGSLPASAVQASPLQTTNPYASLSASPAMSLPSALANRMGQTRSFTAPAPNPFFTQGHQQQPSTGSANSLLSVPTGSSFGSAGLGAVPTGGSFGSTGSFGSGAGTSPGGINPFGTSSNVSSAFGTLPGGSLGVSTSIGGSFDASAGGAFGTTGAFGTSPGQMTTQPSPFQQTTPSPFQTTQPSPFQQTTPSPFQQTTSSPFQQTTPSSFQQSTMSPYGTGAANSLTSPSLNTNATSLSAFGAAMSPQGQASNSPYGQPSNSPFGQPASSPFTQASNSPFTQPNSSAFGQAGTQFSGSASAPFQNMNPGFQSTPTNNALFLQPNNGTQFQPSTSPYQTSNPPFPQSNAPYQTNTNPFASMGGTGGMNTNPFGQPQFQGRQGWGGM</sequence>
<evidence type="ECO:0000313" key="8">
    <source>
        <dbReference type="EMBL" id="CAE6515705.1"/>
    </source>
</evidence>
<dbReference type="SUPFAM" id="SSF57863">
    <property type="entry name" value="ArfGap/RecO-like zinc finger"/>
    <property type="match status" value="1"/>
</dbReference>
<evidence type="ECO:0000256" key="1">
    <source>
        <dbReference type="ARBA" id="ARBA00022468"/>
    </source>
</evidence>
<feature type="compositionally biased region" description="Low complexity" evidence="6">
    <location>
        <begin position="651"/>
        <end position="660"/>
    </location>
</feature>
<feature type="compositionally biased region" description="Polar residues" evidence="6">
    <location>
        <begin position="528"/>
        <end position="638"/>
    </location>
</feature>
<evidence type="ECO:0000256" key="2">
    <source>
        <dbReference type="ARBA" id="ARBA00022723"/>
    </source>
</evidence>
<dbReference type="InterPro" id="IPR037278">
    <property type="entry name" value="ARFGAP/RecO"/>
</dbReference>
<dbReference type="GO" id="GO:0005737">
    <property type="term" value="C:cytoplasm"/>
    <property type="evidence" value="ECO:0007669"/>
    <property type="project" value="TreeGrafter"/>
</dbReference>
<keyword evidence="1" id="KW-0343">GTPase activation</keyword>
<dbReference type="EMBL" id="CAJMXA010003786">
    <property type="protein sequence ID" value="CAE6515705.1"/>
    <property type="molecule type" value="Genomic_DNA"/>
</dbReference>
<evidence type="ECO:0000313" key="9">
    <source>
        <dbReference type="Proteomes" id="UP000663853"/>
    </source>
</evidence>
<dbReference type="Gene3D" id="1.10.220.150">
    <property type="entry name" value="Arf GTPase activating protein"/>
    <property type="match status" value="1"/>
</dbReference>
<dbReference type="InterPro" id="IPR038508">
    <property type="entry name" value="ArfGAP_dom_sf"/>
</dbReference>